<evidence type="ECO:0000256" key="8">
    <source>
        <dbReference type="ARBA" id="ARBA00022729"/>
    </source>
</evidence>
<dbReference type="InterPro" id="IPR058199">
    <property type="entry name" value="BlaB//VIM/IMP-1"/>
</dbReference>
<name>A0A9E5MPW5_9GAMM</name>
<dbReference type="EC" id="3.5.2.6" evidence="6"/>
<feature type="signal peptide" evidence="13">
    <location>
        <begin position="1"/>
        <end position="21"/>
    </location>
</feature>
<comment type="catalytic activity">
    <reaction evidence="1">
        <text>a beta-lactam + H2O = a substituted beta-amino acid</text>
        <dbReference type="Rhea" id="RHEA:20401"/>
        <dbReference type="ChEBI" id="CHEBI:15377"/>
        <dbReference type="ChEBI" id="CHEBI:35627"/>
        <dbReference type="ChEBI" id="CHEBI:140347"/>
        <dbReference type="EC" id="3.5.2.6"/>
    </reaction>
</comment>
<reference evidence="15" key="1">
    <citation type="submission" date="2020-03" db="EMBL/GenBank/DDBJ databases">
        <authorList>
            <person name="Guo F."/>
        </authorList>
    </citation>
    <scope>NUCLEOTIDE SEQUENCE</scope>
    <source>
        <strain evidence="15">JCM 30134</strain>
    </source>
</reference>
<dbReference type="NCBIfam" id="NF012229">
    <property type="entry name" value="bla_class_B_core"/>
    <property type="match status" value="1"/>
</dbReference>
<dbReference type="CDD" id="cd16301">
    <property type="entry name" value="IMP_DIM-like_MBL-B1"/>
    <property type="match status" value="1"/>
</dbReference>
<evidence type="ECO:0000256" key="6">
    <source>
        <dbReference type="ARBA" id="ARBA00012865"/>
    </source>
</evidence>
<evidence type="ECO:0000313" key="16">
    <source>
        <dbReference type="Proteomes" id="UP000787472"/>
    </source>
</evidence>
<accession>A0A9E5MPW5</accession>
<gene>
    <name evidence="15" type="primary">blaDIM</name>
    <name evidence="15" type="ORF">G8770_22120</name>
</gene>
<keyword evidence="8 13" id="KW-0732">Signal</keyword>
<dbReference type="Pfam" id="PF00753">
    <property type="entry name" value="Lactamase_B"/>
    <property type="match status" value="1"/>
</dbReference>
<keyword evidence="9" id="KW-0574">Periplasm</keyword>
<sequence length="245" mass="26490">MKLIVSLAACWLIGNVLNVNAVFASESLPEIEISEIQPGVFLHTSNSRVEGYGLVSSNGLVVVDGSKAFIIDTPWSDRDTQQLVAWIHAQQLELMGSLSTHSHQDRTAGIPWLNAQAIPTYASVLTNELLKQQGQALASNPFEGPEFSIADGLIEIYYPGGGHTIDNLVVWLPRVNILVGGCLIRALGTNNLGYTGEASIEAWPTTVAKVQAKYPNAKWVIPGHGEVGDQRLLEHTKQLSIEASN</sequence>
<evidence type="ECO:0000256" key="5">
    <source>
        <dbReference type="ARBA" id="ARBA00011245"/>
    </source>
</evidence>
<dbReference type="EMBL" id="JAAONZ010000026">
    <property type="protein sequence ID" value="NHO68256.1"/>
    <property type="molecule type" value="Genomic_DNA"/>
</dbReference>
<keyword evidence="16" id="KW-1185">Reference proteome</keyword>
<evidence type="ECO:0000259" key="14">
    <source>
        <dbReference type="SMART" id="SM00849"/>
    </source>
</evidence>
<keyword evidence="12" id="KW-0046">Antibiotic resistance</keyword>
<organism evidence="15 16">
    <name type="scientific">Pseudomaricurvus hydrocarbonicus</name>
    <dbReference type="NCBI Taxonomy" id="1470433"/>
    <lineage>
        <taxon>Bacteria</taxon>
        <taxon>Pseudomonadati</taxon>
        <taxon>Pseudomonadota</taxon>
        <taxon>Gammaproteobacteria</taxon>
        <taxon>Cellvibrionales</taxon>
        <taxon>Cellvibrionaceae</taxon>
        <taxon>Pseudomaricurvus</taxon>
    </lineage>
</organism>
<dbReference type="InterPro" id="IPR036866">
    <property type="entry name" value="RibonucZ/Hydroxyglut_hydro"/>
</dbReference>
<evidence type="ECO:0000256" key="1">
    <source>
        <dbReference type="ARBA" id="ARBA00001526"/>
    </source>
</evidence>
<feature type="domain" description="Metallo-beta-lactamase" evidence="14">
    <location>
        <begin position="56"/>
        <end position="224"/>
    </location>
</feature>
<dbReference type="SUPFAM" id="SSF56281">
    <property type="entry name" value="Metallo-hydrolase/oxidoreductase"/>
    <property type="match status" value="1"/>
</dbReference>
<dbReference type="PANTHER" id="PTHR42951">
    <property type="entry name" value="METALLO-BETA-LACTAMASE DOMAIN-CONTAINING"/>
    <property type="match status" value="1"/>
</dbReference>
<evidence type="ECO:0000256" key="13">
    <source>
        <dbReference type="SAM" id="SignalP"/>
    </source>
</evidence>
<dbReference type="PANTHER" id="PTHR42951:SF4">
    <property type="entry name" value="ACYL-COENZYME A THIOESTERASE MBLAC2"/>
    <property type="match status" value="1"/>
</dbReference>
<dbReference type="SMART" id="SM00849">
    <property type="entry name" value="Lactamase_B"/>
    <property type="match status" value="1"/>
</dbReference>
<evidence type="ECO:0000256" key="3">
    <source>
        <dbReference type="ARBA" id="ARBA00004418"/>
    </source>
</evidence>
<keyword evidence="11" id="KW-0862">Zinc</keyword>
<comment type="subcellular location">
    <subcellularLocation>
        <location evidence="3">Periplasm</location>
    </subcellularLocation>
</comment>
<dbReference type="GO" id="GO:0017001">
    <property type="term" value="P:antibiotic catabolic process"/>
    <property type="evidence" value="ECO:0007669"/>
    <property type="project" value="UniProtKB-ARBA"/>
</dbReference>
<feature type="chain" id="PRO_5039221606" description="beta-lactamase" evidence="13">
    <location>
        <begin position="22"/>
        <end position="245"/>
    </location>
</feature>
<dbReference type="NCBIfam" id="NF012145">
    <property type="entry name" value="blaDIM_SIM_IMP"/>
    <property type="match status" value="1"/>
</dbReference>
<dbReference type="Gene3D" id="3.60.15.10">
    <property type="entry name" value="Ribonuclease Z/Hydroxyacylglutathione hydrolase-like"/>
    <property type="match status" value="1"/>
</dbReference>
<evidence type="ECO:0000313" key="15">
    <source>
        <dbReference type="EMBL" id="NHO68256.1"/>
    </source>
</evidence>
<comment type="cofactor">
    <cofactor evidence="2">
        <name>Zn(2+)</name>
        <dbReference type="ChEBI" id="CHEBI:29105"/>
    </cofactor>
</comment>
<dbReference type="NCBIfam" id="NF033088">
    <property type="entry name" value="bla_subclass_B1"/>
    <property type="match status" value="1"/>
</dbReference>
<evidence type="ECO:0000256" key="12">
    <source>
        <dbReference type="ARBA" id="ARBA00023251"/>
    </source>
</evidence>
<comment type="similarity">
    <text evidence="4">Belongs to the metallo-beta-lactamase superfamily. Class-B beta-lactamase family.</text>
</comment>
<evidence type="ECO:0000256" key="10">
    <source>
        <dbReference type="ARBA" id="ARBA00022801"/>
    </source>
</evidence>
<dbReference type="AlphaFoldDB" id="A0A9E5MPW5"/>
<dbReference type="RefSeq" id="WP_167192076.1">
    <property type="nucleotide sequence ID" value="NZ_JAAONZ010000026.1"/>
</dbReference>
<comment type="caution">
    <text evidence="15">The sequence shown here is derived from an EMBL/GenBank/DDBJ whole genome shotgun (WGS) entry which is preliminary data.</text>
</comment>
<protein>
    <recommendedName>
        <fullName evidence="6">beta-lactamase</fullName>
        <ecNumber evidence="6">3.5.2.6</ecNumber>
    </recommendedName>
</protein>
<keyword evidence="7" id="KW-0479">Metal-binding</keyword>
<evidence type="ECO:0000256" key="9">
    <source>
        <dbReference type="ARBA" id="ARBA00022764"/>
    </source>
</evidence>
<comment type="subunit">
    <text evidence="5">Monomer.</text>
</comment>
<dbReference type="Proteomes" id="UP000787472">
    <property type="component" value="Unassembled WGS sequence"/>
</dbReference>
<keyword evidence="10" id="KW-0378">Hydrolase</keyword>
<evidence type="ECO:0000256" key="2">
    <source>
        <dbReference type="ARBA" id="ARBA00001947"/>
    </source>
</evidence>
<dbReference type="InterPro" id="IPR001279">
    <property type="entry name" value="Metallo-B-lactamas"/>
</dbReference>
<evidence type="ECO:0000256" key="4">
    <source>
        <dbReference type="ARBA" id="ARBA00005250"/>
    </source>
</evidence>
<dbReference type="InterPro" id="IPR050855">
    <property type="entry name" value="NDM-1-like"/>
</dbReference>
<evidence type="ECO:0000256" key="11">
    <source>
        <dbReference type="ARBA" id="ARBA00022833"/>
    </source>
</evidence>
<evidence type="ECO:0000256" key="7">
    <source>
        <dbReference type="ARBA" id="ARBA00022723"/>
    </source>
</evidence>
<proteinExistence type="inferred from homology"/>